<evidence type="ECO:0000256" key="1">
    <source>
        <dbReference type="RuleBase" id="RU363098"/>
    </source>
</evidence>
<dbReference type="OrthoDB" id="6513042at2759"/>
<protein>
    <recommendedName>
        <fullName evidence="1">RNA-dependent RNA polymerase</fullName>
        <ecNumber evidence="1">2.7.7.48</ecNumber>
    </recommendedName>
</protein>
<dbReference type="Gene3D" id="3.40.50.300">
    <property type="entry name" value="P-loop containing nucleotide triphosphate hydrolases"/>
    <property type="match status" value="1"/>
</dbReference>
<sequence>MAGIKTYRATLQDVVDPDDALWTYTVPNLPSTQHTNAGGLIKFVSVVSSSSKQHIGLRYDAPPPNRVTRGEMYNKMVLISFADFRLQWPTATVGDKPRPATMKENGDYITRMLTTGLRINGQQYHFFGHSNSQLKTRSCFLYAGSKGDISKKIEAMGGFSKLKSVDKKAKRIGLLFSSAEMALDLSPDRCEDIDDVQFNDYIFTDGCGLISQQLAAQLCRNRNIVYRGLRYHPSVFQIRYRGYKGVLTVDPTLQRQIQVQFRESMRKFKDASDLSFSVVDYSKPYSFGHPNDEVIILLHALGISQDVLLSKQKQHLEWLQSVSQGDVRAAFQFFSFINRMDLTEKLLFKGFEAISSTAQGLVRQEYTRMLNKRDEQRCRILIPKSRLVFGVCDPHSKQGRVGKLKEGECFVRITTDGDGKPRTIINTEVLVTRNPCLHPGDLQKLKAVDVPELSHLADCIVFSTQGKRPSADLMSGGDLDGDKFFVTWDPDIIPRTVSEPAAYPGVKEPPSFKSISDDGRAEYFARYANASLGRVKNLYLKWARLGNAMSPQCQQLNRLFSQCVDGNRIKVPQDLEDPPEADTSAPPFILDVLHTASTEIIEHATNRRYTFDGSQDAEFIVLLLSRDKLAISEFELFQLALQWCRRHSYDVMKFAQLFDFSALSDEQQLWILSSLPPSADAPSLIRNGLLQSELVTAEELHRFGLDHARLHWKPVFSSSKDRMGRFNSTVCRSLELFHKKLVVLSVDERLTLAIYLPSKIPRATEVQVDSNVRVFALPRSQGVQSPSYKVKPTKVDYRLYCDESALQLYEKKRANTWIYLNRSQFNESSYRNVISKGDRRRQKEHSVEDGTNFDCRVRVALQKISGDIQRHLGRLNRAGVLGAEVYVISNRDIQSMRFLDQWLEYINTDEVLPLFERMDIDYKVPTLDAITWDLYSPSVAAVARDRNLSHLRRVDSPTDLQTILDLLVAHEEKMLLRDVFLELLSLEASNSCLVSRQHLVLTLLNLLPSATYLLPMFLQSQSWKSHKTKLEYDLVRLGPILLSSLILAANELQGFIRQPLMHLLQELRQITLQNFAELVELVALSVRSPEIALDLLLEILEPETSRLLVGRPLAVRQFVRCLFGIALDHVDEASNNKKAEKEALRLCLDDRKDEYTIVNCSLRIDSNMGGILKVGDHVRLTVSNPPQNAPLKRPVSLDALVLKADAGTASFRCLHPPPTYVEDCSWNISLCGSFVTSKTMIDAVTNFYIQREVCCLIYALVAGLSDRDQIDLPGVDLPVAPDSSLNESQNSALEAAMKHSLTFIWGPPGTGKTHTVVVILTQLLEALPKSRFLVTAPTHNAVDNLLRRFITDGGKEKSGVRPLRVATQVSHHCA</sequence>
<dbReference type="InterPro" id="IPR007855">
    <property type="entry name" value="RDRP"/>
</dbReference>
<keyword evidence="1" id="KW-0696">RNA-directed RNA polymerase</keyword>
<dbReference type="CDD" id="cd17934">
    <property type="entry name" value="DEXXQc_Upf1-like"/>
    <property type="match status" value="1"/>
</dbReference>
<dbReference type="InterPro" id="IPR027417">
    <property type="entry name" value="P-loop_NTPase"/>
</dbReference>
<feature type="domain" description="DNA2/NAM7 helicase helicase" evidence="3">
    <location>
        <begin position="1285"/>
        <end position="1367"/>
    </location>
</feature>
<keyword evidence="1" id="KW-0694">RNA-binding</keyword>
<dbReference type="GO" id="GO:0003723">
    <property type="term" value="F:RNA binding"/>
    <property type="evidence" value="ECO:0007669"/>
    <property type="project" value="UniProtKB-KW"/>
</dbReference>
<keyword evidence="5" id="KW-1185">Reference proteome</keyword>
<keyword evidence="1" id="KW-0808">Transferase</keyword>
<dbReference type="Proteomes" id="UP000799324">
    <property type="component" value="Unassembled WGS sequence"/>
</dbReference>
<dbReference type="Pfam" id="PF13086">
    <property type="entry name" value="AAA_11"/>
    <property type="match status" value="1"/>
</dbReference>
<organism evidence="4 5">
    <name type="scientific">Lophiostoma macrostomum CBS 122681</name>
    <dbReference type="NCBI Taxonomy" id="1314788"/>
    <lineage>
        <taxon>Eukaryota</taxon>
        <taxon>Fungi</taxon>
        <taxon>Dikarya</taxon>
        <taxon>Ascomycota</taxon>
        <taxon>Pezizomycotina</taxon>
        <taxon>Dothideomycetes</taxon>
        <taxon>Pleosporomycetidae</taxon>
        <taxon>Pleosporales</taxon>
        <taxon>Lophiostomataceae</taxon>
        <taxon>Lophiostoma</taxon>
    </lineage>
</organism>
<dbReference type="Pfam" id="PF05183">
    <property type="entry name" value="RdRP"/>
    <property type="match status" value="1"/>
</dbReference>
<evidence type="ECO:0000313" key="5">
    <source>
        <dbReference type="Proteomes" id="UP000799324"/>
    </source>
</evidence>
<dbReference type="GO" id="GO:0030422">
    <property type="term" value="P:siRNA processing"/>
    <property type="evidence" value="ECO:0007669"/>
    <property type="project" value="TreeGrafter"/>
</dbReference>
<reference evidence="4" key="1">
    <citation type="journal article" date="2020" name="Stud. Mycol.">
        <title>101 Dothideomycetes genomes: a test case for predicting lifestyles and emergence of pathogens.</title>
        <authorList>
            <person name="Haridas S."/>
            <person name="Albert R."/>
            <person name="Binder M."/>
            <person name="Bloem J."/>
            <person name="Labutti K."/>
            <person name="Salamov A."/>
            <person name="Andreopoulos B."/>
            <person name="Baker S."/>
            <person name="Barry K."/>
            <person name="Bills G."/>
            <person name="Bluhm B."/>
            <person name="Cannon C."/>
            <person name="Castanera R."/>
            <person name="Culley D."/>
            <person name="Daum C."/>
            <person name="Ezra D."/>
            <person name="Gonzalez J."/>
            <person name="Henrissat B."/>
            <person name="Kuo A."/>
            <person name="Liang C."/>
            <person name="Lipzen A."/>
            <person name="Lutzoni F."/>
            <person name="Magnuson J."/>
            <person name="Mondo S."/>
            <person name="Nolan M."/>
            <person name="Ohm R."/>
            <person name="Pangilinan J."/>
            <person name="Park H.-J."/>
            <person name="Ramirez L."/>
            <person name="Alfaro M."/>
            <person name="Sun H."/>
            <person name="Tritt A."/>
            <person name="Yoshinaga Y."/>
            <person name="Zwiers L.-H."/>
            <person name="Turgeon B."/>
            <person name="Goodwin S."/>
            <person name="Spatafora J."/>
            <person name="Crous P."/>
            <person name="Grigoriev I."/>
        </authorList>
    </citation>
    <scope>NUCLEOTIDE SEQUENCE</scope>
    <source>
        <strain evidence="4">CBS 122681</strain>
    </source>
</reference>
<gene>
    <name evidence="4" type="ORF">K491DRAFT_508189</name>
</gene>
<evidence type="ECO:0000259" key="3">
    <source>
        <dbReference type="Pfam" id="PF13086"/>
    </source>
</evidence>
<dbReference type="GO" id="GO:0004386">
    <property type="term" value="F:helicase activity"/>
    <property type="evidence" value="ECO:0007669"/>
    <property type="project" value="InterPro"/>
</dbReference>
<evidence type="ECO:0000313" key="4">
    <source>
        <dbReference type="EMBL" id="KAF2653643.1"/>
    </source>
</evidence>
<dbReference type="PANTHER" id="PTHR23079:SF55">
    <property type="entry name" value="RNA-DIRECTED RNA POLYMERASE"/>
    <property type="match status" value="1"/>
</dbReference>
<name>A0A6A6T417_9PLEO</name>
<dbReference type="PANTHER" id="PTHR23079">
    <property type="entry name" value="RNA-DEPENDENT RNA POLYMERASE"/>
    <property type="match status" value="1"/>
</dbReference>
<dbReference type="InterPro" id="IPR057596">
    <property type="entry name" value="RDRP_core"/>
</dbReference>
<comment type="similarity">
    <text evidence="1">Belongs to the RdRP family.</text>
</comment>
<keyword evidence="1" id="KW-0548">Nucleotidyltransferase</keyword>
<dbReference type="GO" id="GO:0003968">
    <property type="term" value="F:RNA-directed RNA polymerase activity"/>
    <property type="evidence" value="ECO:0007669"/>
    <property type="project" value="UniProtKB-KW"/>
</dbReference>
<feature type="domain" description="RDRP core" evidence="2">
    <location>
        <begin position="103"/>
        <end position="588"/>
    </location>
</feature>
<dbReference type="EMBL" id="MU004377">
    <property type="protein sequence ID" value="KAF2653643.1"/>
    <property type="molecule type" value="Genomic_DNA"/>
</dbReference>
<dbReference type="InterPro" id="IPR041677">
    <property type="entry name" value="DNA2/NAM7_AAA_11"/>
</dbReference>
<proteinExistence type="inferred from homology"/>
<evidence type="ECO:0000259" key="2">
    <source>
        <dbReference type="Pfam" id="PF05183"/>
    </source>
</evidence>
<accession>A0A6A6T417</accession>
<comment type="catalytic activity">
    <reaction evidence="1">
        <text>RNA(n) + a ribonucleoside 5'-triphosphate = RNA(n+1) + diphosphate</text>
        <dbReference type="Rhea" id="RHEA:21248"/>
        <dbReference type="Rhea" id="RHEA-COMP:14527"/>
        <dbReference type="Rhea" id="RHEA-COMP:17342"/>
        <dbReference type="ChEBI" id="CHEBI:33019"/>
        <dbReference type="ChEBI" id="CHEBI:61557"/>
        <dbReference type="ChEBI" id="CHEBI:140395"/>
        <dbReference type="EC" id="2.7.7.48"/>
    </reaction>
</comment>
<dbReference type="SUPFAM" id="SSF52540">
    <property type="entry name" value="P-loop containing nucleoside triphosphate hydrolases"/>
    <property type="match status" value="1"/>
</dbReference>
<dbReference type="GO" id="GO:0031380">
    <property type="term" value="C:nuclear RNA-directed RNA polymerase complex"/>
    <property type="evidence" value="ECO:0007669"/>
    <property type="project" value="TreeGrafter"/>
</dbReference>
<dbReference type="EC" id="2.7.7.48" evidence="1"/>